<dbReference type="Gene3D" id="2.150.10.10">
    <property type="entry name" value="Serralysin-like metalloprotease, C-terminal"/>
    <property type="match status" value="1"/>
</dbReference>
<name>A0A2P2CBS8_9ZZZZ</name>
<dbReference type="EMBL" id="CZKB01000009">
    <property type="protein sequence ID" value="CUR59419.1"/>
    <property type="molecule type" value="Genomic_DNA"/>
</dbReference>
<dbReference type="SUPFAM" id="SSF51120">
    <property type="entry name" value="beta-Roll"/>
    <property type="match status" value="1"/>
</dbReference>
<dbReference type="InterPro" id="IPR011049">
    <property type="entry name" value="Serralysin-like_metalloprot_C"/>
</dbReference>
<protein>
    <recommendedName>
        <fullName evidence="2">Calcium-binding protein</fullName>
    </recommendedName>
</protein>
<gene>
    <name evidence="1" type="ORF">NOCA1170229</name>
</gene>
<dbReference type="AlphaFoldDB" id="A0A2P2CBS8"/>
<evidence type="ECO:0008006" key="2">
    <source>
        <dbReference type="Google" id="ProtNLM"/>
    </source>
</evidence>
<reference evidence="1" key="1">
    <citation type="submission" date="2015-08" db="EMBL/GenBank/DDBJ databases">
        <authorList>
            <person name="Babu N.S."/>
            <person name="Beckwith C.J."/>
            <person name="Beseler K.G."/>
            <person name="Brison A."/>
            <person name="Carone J.V."/>
            <person name="Caskin T.P."/>
            <person name="Diamond M."/>
            <person name="Durham M.E."/>
            <person name="Foxe J.M."/>
            <person name="Go M."/>
            <person name="Henderson B.A."/>
            <person name="Jones I.B."/>
            <person name="McGettigan J.A."/>
            <person name="Micheletti S.J."/>
            <person name="Nasrallah M.E."/>
            <person name="Ortiz D."/>
            <person name="Piller C.R."/>
            <person name="Privatt S.R."/>
            <person name="Schneider S.L."/>
            <person name="Sharp S."/>
            <person name="Smith T.C."/>
            <person name="Stanton J.D."/>
            <person name="Ullery H.E."/>
            <person name="Wilson R.J."/>
            <person name="Serrano M.G."/>
            <person name="Buck G."/>
            <person name="Lee V."/>
            <person name="Wang Y."/>
            <person name="Carvalho R."/>
            <person name="Voegtly L."/>
            <person name="Shi R."/>
            <person name="Duckworth R."/>
            <person name="Johnson A."/>
            <person name="Loviza R."/>
            <person name="Walstead R."/>
            <person name="Shah Z."/>
            <person name="Kiflezghi M."/>
            <person name="Wade K."/>
            <person name="Ball S.L."/>
            <person name="Bradley K.W."/>
            <person name="Asai D.J."/>
            <person name="Bowman C.A."/>
            <person name="Russell D.A."/>
            <person name="Pope W.H."/>
            <person name="Jacobs-Sera D."/>
            <person name="Hendrix R.W."/>
            <person name="Hatfull G.F."/>
        </authorList>
    </citation>
    <scope>NUCLEOTIDE SEQUENCE</scope>
</reference>
<accession>A0A2P2CBS8</accession>
<evidence type="ECO:0000313" key="1">
    <source>
        <dbReference type="EMBL" id="CUR59419.1"/>
    </source>
</evidence>
<proteinExistence type="predicted"/>
<sequence>MTLRSTSTSTLGLAAAALAAAVAGSALLPADALLAPGTPAKDVHLGLDNDNASNPFIQPPGVTAKQHMDNTDVLVGRGNDDLLVGNIGGDTLLGNAGSDILVGGPENFTAQSSDVLLGEGGDDINIWAPGDGSDAYVGHTGYDAMIFAPLVKKSDGSLQLEGYRGRKVPRVAIDSAPQFSCTIVKVPASEHLGFDFLVRFNVNDVPAVTVRQEKVEAVYCPSPVAGTALVADLTVARPAFTPVRLTSVRGVVGAILAP</sequence>
<organism evidence="1">
    <name type="scientific">metagenome</name>
    <dbReference type="NCBI Taxonomy" id="256318"/>
    <lineage>
        <taxon>unclassified sequences</taxon>
        <taxon>metagenomes</taxon>
    </lineage>
</organism>